<dbReference type="GeneTree" id="ENSGT00860000136122"/>
<sequence length="194" mass="20176">MGPGDPSPPNPQPHYSRPCPGRPGPTAGSEASRRKQEDEVMVETSEGSLEIKALPPPQLPVEGAHPEGATGCGPTPQIPVAGGRDHGAAEAGWEEVVPPGEGVEAASASAAADSSLKNGFQRETGGEKALETCGTERSESELMMAGAKAAEAKTERGTIFSEAVDKEERVEVEEKPVAEEMEVVEDSHSSKPNK</sequence>
<keyword evidence="3" id="KW-1185">Reference proteome</keyword>
<feature type="compositionally biased region" description="Basic and acidic residues" evidence="1">
    <location>
        <begin position="124"/>
        <end position="140"/>
    </location>
</feature>
<feature type="compositionally biased region" description="Low complexity" evidence="1">
    <location>
        <begin position="90"/>
        <end position="115"/>
    </location>
</feature>
<feature type="compositionally biased region" description="Basic and acidic residues" evidence="1">
    <location>
        <begin position="185"/>
        <end position="194"/>
    </location>
</feature>
<evidence type="ECO:0000313" key="3">
    <source>
        <dbReference type="Proteomes" id="UP000694561"/>
    </source>
</evidence>
<accession>A0A8C6BB80</accession>
<evidence type="ECO:0000313" key="2">
    <source>
        <dbReference type="Ensembl" id="ENSMMNP00015013963.1"/>
    </source>
</evidence>
<dbReference type="Proteomes" id="UP000694561">
    <property type="component" value="Unplaced"/>
</dbReference>
<organism evidence="2 3">
    <name type="scientific">Monodon monoceros</name>
    <name type="common">Narwhal</name>
    <name type="synonym">Ceratodon monodon</name>
    <dbReference type="NCBI Taxonomy" id="40151"/>
    <lineage>
        <taxon>Eukaryota</taxon>
        <taxon>Metazoa</taxon>
        <taxon>Chordata</taxon>
        <taxon>Craniata</taxon>
        <taxon>Vertebrata</taxon>
        <taxon>Euteleostomi</taxon>
        <taxon>Mammalia</taxon>
        <taxon>Eutheria</taxon>
        <taxon>Laurasiatheria</taxon>
        <taxon>Artiodactyla</taxon>
        <taxon>Whippomorpha</taxon>
        <taxon>Cetacea</taxon>
        <taxon>Odontoceti</taxon>
        <taxon>Monodontidae</taxon>
        <taxon>Monodon</taxon>
    </lineage>
</organism>
<feature type="region of interest" description="Disordered" evidence="1">
    <location>
        <begin position="170"/>
        <end position="194"/>
    </location>
</feature>
<protein>
    <submittedName>
        <fullName evidence="2">Uncharacterized protein</fullName>
    </submittedName>
</protein>
<proteinExistence type="predicted"/>
<reference evidence="2" key="2">
    <citation type="submission" date="2025-09" db="UniProtKB">
        <authorList>
            <consortium name="Ensembl"/>
        </authorList>
    </citation>
    <scope>IDENTIFICATION</scope>
</reference>
<dbReference type="Ensembl" id="ENSMMNT00015015311.1">
    <property type="protein sequence ID" value="ENSMMNP00015013963.1"/>
    <property type="gene ID" value="ENSMMNG00015010319.1"/>
</dbReference>
<evidence type="ECO:0000256" key="1">
    <source>
        <dbReference type="SAM" id="MobiDB-lite"/>
    </source>
</evidence>
<feature type="compositionally biased region" description="Pro residues" evidence="1">
    <location>
        <begin position="1"/>
        <end position="12"/>
    </location>
</feature>
<reference evidence="2" key="1">
    <citation type="submission" date="2025-08" db="UniProtKB">
        <authorList>
            <consortium name="Ensembl"/>
        </authorList>
    </citation>
    <scope>IDENTIFICATION</scope>
</reference>
<feature type="region of interest" description="Disordered" evidence="1">
    <location>
        <begin position="1"/>
        <end position="140"/>
    </location>
</feature>
<dbReference type="AlphaFoldDB" id="A0A8C6BB80"/>
<name>A0A8C6BB80_MONMO</name>